<keyword evidence="1" id="KW-0233">DNA recombination</keyword>
<dbReference type="AlphaFoldDB" id="A0A9W6V6P5"/>
<dbReference type="EMBL" id="BSSA01000094">
    <property type="protein sequence ID" value="GLW75513.1"/>
    <property type="molecule type" value="Genomic_DNA"/>
</dbReference>
<dbReference type="RefSeq" id="WP_285741040.1">
    <property type="nucleotide sequence ID" value="NZ_BSSA01000094.1"/>
</dbReference>
<reference evidence="2" key="1">
    <citation type="submission" date="2023-02" db="EMBL/GenBank/DDBJ databases">
        <title>Kitasatospora phosalacinea NBRC 14627.</title>
        <authorList>
            <person name="Ichikawa N."/>
            <person name="Sato H."/>
            <person name="Tonouchi N."/>
        </authorList>
    </citation>
    <scope>NUCLEOTIDE SEQUENCE</scope>
    <source>
        <strain evidence="2">NBRC 14627</strain>
    </source>
</reference>
<dbReference type="GO" id="GO:0003677">
    <property type="term" value="F:DNA binding"/>
    <property type="evidence" value="ECO:0007669"/>
    <property type="project" value="InterPro"/>
</dbReference>
<dbReference type="GO" id="GO:0015074">
    <property type="term" value="P:DNA integration"/>
    <property type="evidence" value="ECO:0007669"/>
    <property type="project" value="InterPro"/>
</dbReference>
<proteinExistence type="predicted"/>
<dbReference type="PROSITE" id="PS51257">
    <property type="entry name" value="PROKAR_LIPOPROTEIN"/>
    <property type="match status" value="1"/>
</dbReference>
<evidence type="ECO:0008006" key="4">
    <source>
        <dbReference type="Google" id="ProtNLM"/>
    </source>
</evidence>
<accession>A0A9W6V6P5</accession>
<dbReference type="SUPFAM" id="SSF56349">
    <property type="entry name" value="DNA breaking-rejoining enzymes"/>
    <property type="match status" value="1"/>
</dbReference>
<comment type="caution">
    <text evidence="2">The sequence shown here is derived from an EMBL/GenBank/DDBJ whole genome shotgun (WGS) entry which is preliminary data.</text>
</comment>
<evidence type="ECO:0000256" key="1">
    <source>
        <dbReference type="ARBA" id="ARBA00023172"/>
    </source>
</evidence>
<name>A0A9W6V6P5_9ACTN</name>
<dbReference type="Proteomes" id="UP001165041">
    <property type="component" value="Unassembled WGS sequence"/>
</dbReference>
<dbReference type="Gene3D" id="1.10.443.10">
    <property type="entry name" value="Intergrase catalytic core"/>
    <property type="match status" value="1"/>
</dbReference>
<organism evidence="2 3">
    <name type="scientific">Kitasatospora phosalacinea</name>
    <dbReference type="NCBI Taxonomy" id="2065"/>
    <lineage>
        <taxon>Bacteria</taxon>
        <taxon>Bacillati</taxon>
        <taxon>Actinomycetota</taxon>
        <taxon>Actinomycetes</taxon>
        <taxon>Kitasatosporales</taxon>
        <taxon>Streptomycetaceae</taxon>
        <taxon>Kitasatospora</taxon>
    </lineage>
</organism>
<evidence type="ECO:0000313" key="2">
    <source>
        <dbReference type="EMBL" id="GLW75513.1"/>
    </source>
</evidence>
<evidence type="ECO:0000313" key="3">
    <source>
        <dbReference type="Proteomes" id="UP001165041"/>
    </source>
</evidence>
<protein>
    <recommendedName>
        <fullName evidence="4">Tyr recombinase domain-containing protein</fullName>
    </recommendedName>
</protein>
<gene>
    <name evidence="2" type="ORF">Kpho02_78100</name>
</gene>
<dbReference type="GO" id="GO:0006310">
    <property type="term" value="P:DNA recombination"/>
    <property type="evidence" value="ECO:0007669"/>
    <property type="project" value="UniProtKB-KW"/>
</dbReference>
<dbReference type="InterPro" id="IPR011010">
    <property type="entry name" value="DNA_brk_join_enz"/>
</dbReference>
<dbReference type="InterPro" id="IPR013762">
    <property type="entry name" value="Integrase-like_cat_sf"/>
</dbReference>
<sequence>MKTISSGSGSVLSLRASALLLLGYSCDATPMELSALNVADITLSDDKLRVRIPRQDRQFHEVLAASTSGTFSTCAAVVRSLLASLQAAGRTEGPLFVRTDGYEWVAQQASPYFDPSGRITPGTVVNLFLRIGYGAGFQFNCDLRTHSLRQCFNAADHVTWRPGSPTG</sequence>